<dbReference type="HAMAP" id="MF_00320">
    <property type="entry name" value="RNApol_arch_Rpo3"/>
    <property type="match status" value="1"/>
</dbReference>
<dbReference type="GO" id="GO:0005736">
    <property type="term" value="C:RNA polymerase I complex"/>
    <property type="evidence" value="ECO:0007669"/>
    <property type="project" value="TreeGrafter"/>
</dbReference>
<dbReference type="InterPro" id="IPR050518">
    <property type="entry name" value="Rpo3/RPB3_RNA_Pol_subunit"/>
</dbReference>
<gene>
    <name evidence="8" type="ORF">Ctob_007921</name>
</gene>
<dbReference type="InterPro" id="IPR011263">
    <property type="entry name" value="DNA-dir_RNA_pol_RpoA/D/Rpb3"/>
</dbReference>
<evidence type="ECO:0000256" key="4">
    <source>
        <dbReference type="ARBA" id="ARBA00023163"/>
    </source>
</evidence>
<reference evidence="9" key="1">
    <citation type="journal article" date="2015" name="PLoS Genet.">
        <title>Genome Sequence and Transcriptome Analyses of Chrysochromulina tobin: Metabolic Tools for Enhanced Algal Fitness in the Prominent Order Prymnesiales (Haptophyceae).</title>
        <authorList>
            <person name="Hovde B.T."/>
            <person name="Deodato C.R."/>
            <person name="Hunsperger H.M."/>
            <person name="Ryken S.A."/>
            <person name="Yost W."/>
            <person name="Jha R.K."/>
            <person name="Patterson J."/>
            <person name="Monnat R.J. Jr."/>
            <person name="Barlow S.B."/>
            <person name="Starkenburg S.R."/>
            <person name="Cattolico R.A."/>
        </authorList>
    </citation>
    <scope>NUCLEOTIDE SEQUENCE</scope>
    <source>
        <strain evidence="9">CCMP291</strain>
    </source>
</reference>
<feature type="domain" description="DNA-directed RNA polymerase RpoA/D/Rpb3-type" evidence="7">
    <location>
        <begin position="68"/>
        <end position="362"/>
    </location>
</feature>
<dbReference type="InterPro" id="IPR001514">
    <property type="entry name" value="DNA-dir_RNA_pol_30-40kDasu_CS"/>
</dbReference>
<dbReference type="SUPFAM" id="SSF55257">
    <property type="entry name" value="RBP11-like subunits of RNA polymerase"/>
    <property type="match status" value="1"/>
</dbReference>
<dbReference type="GO" id="GO:0003899">
    <property type="term" value="F:DNA-directed RNA polymerase activity"/>
    <property type="evidence" value="ECO:0007669"/>
    <property type="project" value="InterPro"/>
</dbReference>
<organism evidence="8 9">
    <name type="scientific">Chrysochromulina tobinii</name>
    <dbReference type="NCBI Taxonomy" id="1460289"/>
    <lineage>
        <taxon>Eukaryota</taxon>
        <taxon>Haptista</taxon>
        <taxon>Haptophyta</taxon>
        <taxon>Prymnesiophyceae</taxon>
        <taxon>Prymnesiales</taxon>
        <taxon>Chrysochromulinaceae</taxon>
        <taxon>Chrysochromulina</taxon>
    </lineage>
</organism>
<dbReference type="Pfam" id="PF01000">
    <property type="entry name" value="RNA_pol_A_bac"/>
    <property type="match status" value="1"/>
</dbReference>
<dbReference type="InterPro" id="IPR022842">
    <property type="entry name" value="RNAP_Rpo3/Rpb3/RPAC1"/>
</dbReference>
<dbReference type="SUPFAM" id="SSF56553">
    <property type="entry name" value="Insert subdomain of RNA polymerase alpha subunit"/>
    <property type="match status" value="1"/>
</dbReference>
<dbReference type="OrthoDB" id="270173at2759"/>
<dbReference type="GO" id="GO:0046983">
    <property type="term" value="F:protein dimerization activity"/>
    <property type="evidence" value="ECO:0007669"/>
    <property type="project" value="InterPro"/>
</dbReference>
<dbReference type="PROSITE" id="PS00446">
    <property type="entry name" value="RNA_POL_D_30KD"/>
    <property type="match status" value="1"/>
</dbReference>
<dbReference type="InterPro" id="IPR033901">
    <property type="entry name" value="RNAPI/III_AC40"/>
</dbReference>
<dbReference type="Gene3D" id="2.170.120.12">
    <property type="entry name" value="DNA-directed RNA polymerase, insert domain"/>
    <property type="match status" value="1"/>
</dbReference>
<dbReference type="InterPro" id="IPR036643">
    <property type="entry name" value="RNApol_insert_sf"/>
</dbReference>
<evidence type="ECO:0000256" key="6">
    <source>
        <dbReference type="ARBA" id="ARBA00025804"/>
    </source>
</evidence>
<keyword evidence="9" id="KW-1185">Reference proteome</keyword>
<dbReference type="InterPro" id="IPR036603">
    <property type="entry name" value="RBP11-like"/>
</dbReference>
<keyword evidence="4" id="KW-0804">Transcription</keyword>
<name>A0A0M0JQ12_9EUKA</name>
<evidence type="ECO:0000256" key="3">
    <source>
        <dbReference type="ARBA" id="ARBA00022478"/>
    </source>
</evidence>
<accession>A0A0M0JQ12</accession>
<dbReference type="GO" id="GO:0006351">
    <property type="term" value="P:DNA-templated transcription"/>
    <property type="evidence" value="ECO:0007669"/>
    <property type="project" value="InterPro"/>
</dbReference>
<dbReference type="PANTHER" id="PTHR11800:SF13">
    <property type="entry name" value="DNA-DIRECTED RNA POLYMERASES I AND III SUBUNIT RPAC1"/>
    <property type="match status" value="1"/>
</dbReference>
<evidence type="ECO:0000313" key="8">
    <source>
        <dbReference type="EMBL" id="KOO28580.1"/>
    </source>
</evidence>
<dbReference type="GO" id="GO:0005666">
    <property type="term" value="C:RNA polymerase III complex"/>
    <property type="evidence" value="ECO:0007669"/>
    <property type="project" value="TreeGrafter"/>
</dbReference>
<evidence type="ECO:0000256" key="5">
    <source>
        <dbReference type="ARBA" id="ARBA00023242"/>
    </source>
</evidence>
<comment type="caution">
    <text evidence="8">The sequence shown here is derived from an EMBL/GenBank/DDBJ whole genome shotgun (WGS) entry which is preliminary data.</text>
</comment>
<dbReference type="Pfam" id="PF01193">
    <property type="entry name" value="RNA_pol_L"/>
    <property type="match status" value="1"/>
</dbReference>
<comment type="similarity">
    <text evidence="6">Belongs to the archaeal Rpo3/eukaryotic RPB3 RNA polymerase subunit family.</text>
</comment>
<dbReference type="CDD" id="cd07032">
    <property type="entry name" value="RNAP_I_II_AC40"/>
    <property type="match status" value="1"/>
</dbReference>
<evidence type="ECO:0000256" key="1">
    <source>
        <dbReference type="ARBA" id="ARBA00004123"/>
    </source>
</evidence>
<comment type="subcellular location">
    <subcellularLocation>
        <location evidence="1">Nucleus</location>
    </subcellularLocation>
</comment>
<evidence type="ECO:0000256" key="2">
    <source>
        <dbReference type="ARBA" id="ARBA00022083"/>
    </source>
</evidence>
<dbReference type="Proteomes" id="UP000037460">
    <property type="component" value="Unassembled WGS sequence"/>
</dbReference>
<dbReference type="AlphaFoldDB" id="A0A0M0JQ12"/>
<dbReference type="PANTHER" id="PTHR11800">
    <property type="entry name" value="DNA-DIRECTED RNA POLYMERASE"/>
    <property type="match status" value="1"/>
</dbReference>
<dbReference type="GO" id="GO:0003677">
    <property type="term" value="F:DNA binding"/>
    <property type="evidence" value="ECO:0007669"/>
    <property type="project" value="InterPro"/>
</dbReference>
<dbReference type="InterPro" id="IPR011262">
    <property type="entry name" value="DNA-dir_RNA_pol_insert"/>
</dbReference>
<dbReference type="FunFam" id="2.170.120.12:FF:000003">
    <property type="entry name" value="Dna-directed rna polymerases i and iii subunit"/>
    <property type="match status" value="1"/>
</dbReference>
<protein>
    <recommendedName>
        <fullName evidence="2">DNA-directed RNA polymerases I and III subunit RPAC1</fullName>
    </recommendedName>
</protein>
<dbReference type="EMBL" id="JWZX01002548">
    <property type="protein sequence ID" value="KOO28580.1"/>
    <property type="molecule type" value="Genomic_DNA"/>
</dbReference>
<evidence type="ECO:0000259" key="7">
    <source>
        <dbReference type="SMART" id="SM00662"/>
    </source>
</evidence>
<sequence length="374" mass="40834">MKHVSEGGLPAHLEKQRTRMFVKNAAPEHTSTVEAASAYAASGLENSFSIERFRRDFRVEIQSLSAEEAVFDLIGIDAALANAFRRILLAEVPTMAIEKVFILNNTSMIQDEVLAHRLGLIPIRADARVFQFRGDPPDDPNEYNVISFRLQVKCTKQRSSGASPGPAVVGCAPSTAGSGASSDAGLLGSRVTSGDLEWIPQGEQEERFRDAPIAPVHDDILIAKMRPGQEIELEAWCEKGIGKTHAKWSPVCTASYRLLPEITLPKPVTGDDATTLKGMCPTNVFDIEDLAGVPTATVARPRNCTMCRECIRHPGWDERVLLTRVKDHFIFSVESTGALPPETLFQESVKVLMQKASDIATLLKDATAGQQSEP</sequence>
<keyword evidence="5" id="KW-0539">Nucleus</keyword>
<proteinExistence type="inferred from homology"/>
<dbReference type="Gene3D" id="3.30.1360.10">
    <property type="entry name" value="RNA polymerase, RBP11-like subunit"/>
    <property type="match status" value="1"/>
</dbReference>
<keyword evidence="3 8" id="KW-0240">DNA-directed RNA polymerase</keyword>
<evidence type="ECO:0000313" key="9">
    <source>
        <dbReference type="Proteomes" id="UP000037460"/>
    </source>
</evidence>
<dbReference type="SMART" id="SM00662">
    <property type="entry name" value="RPOLD"/>
    <property type="match status" value="1"/>
</dbReference>